<name>A0ABQ9AG12_9ROSI</name>
<dbReference type="Proteomes" id="UP001141253">
    <property type="component" value="Chromosome 15W"/>
</dbReference>
<feature type="region of interest" description="Disordered" evidence="1">
    <location>
        <begin position="1"/>
        <end position="61"/>
    </location>
</feature>
<organism evidence="2 3">
    <name type="scientific">Salix suchowensis</name>
    <dbReference type="NCBI Taxonomy" id="1278906"/>
    <lineage>
        <taxon>Eukaryota</taxon>
        <taxon>Viridiplantae</taxon>
        <taxon>Streptophyta</taxon>
        <taxon>Embryophyta</taxon>
        <taxon>Tracheophyta</taxon>
        <taxon>Spermatophyta</taxon>
        <taxon>Magnoliopsida</taxon>
        <taxon>eudicotyledons</taxon>
        <taxon>Gunneridae</taxon>
        <taxon>Pentapetalae</taxon>
        <taxon>rosids</taxon>
        <taxon>fabids</taxon>
        <taxon>Malpighiales</taxon>
        <taxon>Salicaceae</taxon>
        <taxon>Saliceae</taxon>
        <taxon>Salix</taxon>
    </lineage>
</organism>
<feature type="compositionally biased region" description="Low complexity" evidence="1">
    <location>
        <begin position="37"/>
        <end position="50"/>
    </location>
</feature>
<keyword evidence="3" id="KW-1185">Reference proteome</keyword>
<gene>
    <name evidence="2" type="ORF">OIU77_007369</name>
</gene>
<evidence type="ECO:0000313" key="3">
    <source>
        <dbReference type="Proteomes" id="UP001141253"/>
    </source>
</evidence>
<proteinExistence type="predicted"/>
<sequence length="148" mass="16086">MRPRRGWEVGGGSEEGRRDQVSEAGGGKEPARPVNVSPSSNRAPGSSSSGDLEPSKTGKKENQITIKVLMCQKGLASVSANGISPVLRPDKGGKQAVRTSRLLVNHFLVKFNPKSIILHYDVNIKQEVLPKHGRAWENFKVQFSNDKG</sequence>
<accession>A0ABQ9AG12</accession>
<evidence type="ECO:0000256" key="1">
    <source>
        <dbReference type="SAM" id="MobiDB-lite"/>
    </source>
</evidence>
<evidence type="ECO:0000313" key="2">
    <source>
        <dbReference type="EMBL" id="KAJ6339388.1"/>
    </source>
</evidence>
<reference evidence="2" key="2">
    <citation type="journal article" date="2023" name="Int. J. Mol. Sci.">
        <title>De Novo Assembly and Annotation of 11 Diverse Shrub Willow (Salix) Genomes Reveals Novel Gene Organization in Sex-Linked Regions.</title>
        <authorList>
            <person name="Hyden B."/>
            <person name="Feng K."/>
            <person name="Yates T.B."/>
            <person name="Jawdy S."/>
            <person name="Cereghino C."/>
            <person name="Smart L.B."/>
            <person name="Muchero W."/>
        </authorList>
    </citation>
    <scope>NUCLEOTIDE SEQUENCE</scope>
    <source>
        <tissue evidence="2">Shoot tip</tissue>
    </source>
</reference>
<evidence type="ECO:0008006" key="4">
    <source>
        <dbReference type="Google" id="ProtNLM"/>
    </source>
</evidence>
<reference evidence="2" key="1">
    <citation type="submission" date="2022-10" db="EMBL/GenBank/DDBJ databases">
        <authorList>
            <person name="Hyden B.L."/>
            <person name="Feng K."/>
            <person name="Yates T."/>
            <person name="Jawdy S."/>
            <person name="Smart L.B."/>
            <person name="Muchero W."/>
        </authorList>
    </citation>
    <scope>NUCLEOTIDE SEQUENCE</scope>
    <source>
        <tissue evidence="2">Shoot tip</tissue>
    </source>
</reference>
<comment type="caution">
    <text evidence="2">The sequence shown here is derived from an EMBL/GenBank/DDBJ whole genome shotgun (WGS) entry which is preliminary data.</text>
</comment>
<dbReference type="EMBL" id="JAPFFI010000020">
    <property type="protein sequence ID" value="KAJ6339388.1"/>
    <property type="molecule type" value="Genomic_DNA"/>
</dbReference>
<protein>
    <recommendedName>
        <fullName evidence="4">Protein argonaute N-terminal domain-containing protein</fullName>
    </recommendedName>
</protein>